<reference evidence="3 4" key="1">
    <citation type="journal article" date="2022" name="Allergy">
        <title>Genome assembly and annotation of Periplaneta americana reveal a comprehensive cockroach allergen profile.</title>
        <authorList>
            <person name="Wang L."/>
            <person name="Xiong Q."/>
            <person name="Saelim N."/>
            <person name="Wang L."/>
            <person name="Nong W."/>
            <person name="Wan A.T."/>
            <person name="Shi M."/>
            <person name="Liu X."/>
            <person name="Cao Q."/>
            <person name="Hui J.H.L."/>
            <person name="Sookrung N."/>
            <person name="Leung T.F."/>
            <person name="Tungtrongchitr A."/>
            <person name="Tsui S.K.W."/>
        </authorList>
    </citation>
    <scope>NUCLEOTIDE SEQUENCE [LARGE SCALE GENOMIC DNA]</scope>
    <source>
        <strain evidence="3">PWHHKU_190912</strain>
    </source>
</reference>
<evidence type="ECO:0000256" key="1">
    <source>
        <dbReference type="SAM" id="MobiDB-lite"/>
    </source>
</evidence>
<evidence type="ECO:0008006" key="5">
    <source>
        <dbReference type="Google" id="ProtNLM"/>
    </source>
</evidence>
<evidence type="ECO:0000313" key="3">
    <source>
        <dbReference type="EMBL" id="KAJ4451314.1"/>
    </source>
</evidence>
<feature type="compositionally biased region" description="Acidic residues" evidence="1">
    <location>
        <begin position="296"/>
        <end position="310"/>
    </location>
</feature>
<feature type="transmembrane region" description="Helical" evidence="2">
    <location>
        <begin position="270"/>
        <end position="290"/>
    </location>
</feature>
<dbReference type="Proteomes" id="UP001148838">
    <property type="component" value="Unassembled WGS sequence"/>
</dbReference>
<dbReference type="PANTHER" id="PTHR47326">
    <property type="entry name" value="TRANSPOSABLE ELEMENT TC3 TRANSPOSASE-LIKE PROTEIN"/>
    <property type="match status" value="1"/>
</dbReference>
<evidence type="ECO:0000256" key="2">
    <source>
        <dbReference type="SAM" id="Phobius"/>
    </source>
</evidence>
<keyword evidence="2" id="KW-1133">Transmembrane helix</keyword>
<name>A0ABQ8TX93_PERAM</name>
<gene>
    <name evidence="3" type="ORF">ANN_02775</name>
</gene>
<keyword evidence="4" id="KW-1185">Reference proteome</keyword>
<sequence length="332" mass="38700">MAEYTLEQHIFLYDAYVKYSSVRRCRREFEHRFAGVRITSRSTIHDLVNKVRRTGYFLNKKRVQQRRVLTEEKLDEVGARLEHSPRKSLRRLTQEFNISKTSAFVATKLLELQPYRLTVVHALQPKDPNRHFQSTIYAENKLWSQSMFYSKVKNLQFEMLAHKERNAKAMSSSVHLLGRGSTSIHPHLSLPRRAYIHTHVKTNTSATIAFRIVPRASYTYVPTPELCIMTINTDNNKDNDCVDNNYIKVTERKTMKTITAIIMTTRKNKIIMTITIMITVLMTTITMTMITKKEDNDENGYNDDDDDDDGINNRNDYDVTSNINDNAMMLMT</sequence>
<dbReference type="EMBL" id="JAJSOF020000001">
    <property type="protein sequence ID" value="KAJ4451314.1"/>
    <property type="molecule type" value="Genomic_DNA"/>
</dbReference>
<keyword evidence="2" id="KW-0812">Transmembrane</keyword>
<protein>
    <recommendedName>
        <fullName evidence="5">DUF4817 domain-containing protein</fullName>
    </recommendedName>
</protein>
<accession>A0ABQ8TX93</accession>
<keyword evidence="2" id="KW-0472">Membrane</keyword>
<feature type="region of interest" description="Disordered" evidence="1">
    <location>
        <begin position="294"/>
        <end position="319"/>
    </location>
</feature>
<organism evidence="3 4">
    <name type="scientific">Periplaneta americana</name>
    <name type="common">American cockroach</name>
    <name type="synonym">Blatta americana</name>
    <dbReference type="NCBI Taxonomy" id="6978"/>
    <lineage>
        <taxon>Eukaryota</taxon>
        <taxon>Metazoa</taxon>
        <taxon>Ecdysozoa</taxon>
        <taxon>Arthropoda</taxon>
        <taxon>Hexapoda</taxon>
        <taxon>Insecta</taxon>
        <taxon>Pterygota</taxon>
        <taxon>Neoptera</taxon>
        <taxon>Polyneoptera</taxon>
        <taxon>Dictyoptera</taxon>
        <taxon>Blattodea</taxon>
        <taxon>Blattoidea</taxon>
        <taxon>Blattidae</taxon>
        <taxon>Blattinae</taxon>
        <taxon>Periplaneta</taxon>
    </lineage>
</organism>
<dbReference type="PANTHER" id="PTHR47326:SF1">
    <property type="entry name" value="HTH PSQ-TYPE DOMAIN-CONTAINING PROTEIN"/>
    <property type="match status" value="1"/>
</dbReference>
<comment type="caution">
    <text evidence="3">The sequence shown here is derived from an EMBL/GenBank/DDBJ whole genome shotgun (WGS) entry which is preliminary data.</text>
</comment>
<proteinExistence type="predicted"/>
<evidence type="ECO:0000313" key="4">
    <source>
        <dbReference type="Proteomes" id="UP001148838"/>
    </source>
</evidence>